<accession>A0A420DEG1</accession>
<evidence type="ECO:0000313" key="2">
    <source>
        <dbReference type="Proteomes" id="UP000285906"/>
    </source>
</evidence>
<proteinExistence type="predicted"/>
<name>A0A420DEG1_9FLAO</name>
<reference evidence="1 2" key="1">
    <citation type="submission" date="2018-09" db="EMBL/GenBank/DDBJ databases">
        <title>Genomic Encyclopedia of Archaeal and Bacterial Type Strains, Phase II (KMG-II): from individual species to whole genera.</title>
        <authorList>
            <person name="Goeker M."/>
        </authorList>
    </citation>
    <scope>NUCLEOTIDE SEQUENCE [LARGE SCALE GENOMIC DNA]</scope>
    <source>
        <strain evidence="1 2">DSM 27620</strain>
    </source>
</reference>
<evidence type="ECO:0000313" key="1">
    <source>
        <dbReference type="EMBL" id="RKE90027.1"/>
    </source>
</evidence>
<sequence>MKTEKFKKVVEIIKGILEIVHLAVKILVSIFL</sequence>
<dbReference type="Proteomes" id="UP000285906">
    <property type="component" value="Unassembled WGS sequence"/>
</dbReference>
<protein>
    <submittedName>
        <fullName evidence="1">Uncharacterized protein</fullName>
    </submittedName>
</protein>
<organism evidence="1 2">
    <name type="scientific">Epilithonimonas arachidiradicis</name>
    <dbReference type="NCBI Taxonomy" id="1617282"/>
    <lineage>
        <taxon>Bacteria</taxon>
        <taxon>Pseudomonadati</taxon>
        <taxon>Bacteroidota</taxon>
        <taxon>Flavobacteriia</taxon>
        <taxon>Flavobacteriales</taxon>
        <taxon>Weeksellaceae</taxon>
        <taxon>Chryseobacterium group</taxon>
        <taxon>Epilithonimonas</taxon>
    </lineage>
</organism>
<dbReference type="EMBL" id="RAQH01000001">
    <property type="protein sequence ID" value="RKE90027.1"/>
    <property type="molecule type" value="Genomic_DNA"/>
</dbReference>
<comment type="caution">
    <text evidence="1">The sequence shown here is derived from an EMBL/GenBank/DDBJ whole genome shotgun (WGS) entry which is preliminary data.</text>
</comment>
<gene>
    <name evidence="1" type="ORF">BXY58_0612</name>
</gene>
<dbReference type="AlphaFoldDB" id="A0A420DEG1"/>